<dbReference type="EMBL" id="SNRY01002454">
    <property type="protein sequence ID" value="KAA6325016.1"/>
    <property type="molecule type" value="Genomic_DNA"/>
</dbReference>
<accession>A0A5J4QT83</accession>
<feature type="compositionally biased region" description="Basic residues" evidence="1">
    <location>
        <begin position="294"/>
        <end position="307"/>
    </location>
</feature>
<organism evidence="3">
    <name type="scientific">termite gut metagenome</name>
    <dbReference type="NCBI Taxonomy" id="433724"/>
    <lineage>
        <taxon>unclassified sequences</taxon>
        <taxon>metagenomes</taxon>
        <taxon>organismal metagenomes</taxon>
    </lineage>
</organism>
<feature type="region of interest" description="Disordered" evidence="1">
    <location>
        <begin position="281"/>
        <end position="307"/>
    </location>
</feature>
<dbReference type="Pfam" id="PF03432">
    <property type="entry name" value="Relaxase"/>
    <property type="match status" value="1"/>
</dbReference>
<feature type="domain" description="MobA/VirD2-like nuclease" evidence="2">
    <location>
        <begin position="17"/>
        <end position="146"/>
    </location>
</feature>
<evidence type="ECO:0000313" key="3">
    <source>
        <dbReference type="EMBL" id="KAA6325016.1"/>
    </source>
</evidence>
<dbReference type="AlphaFoldDB" id="A0A5J4QT83"/>
<evidence type="ECO:0000256" key="1">
    <source>
        <dbReference type="SAM" id="MobiDB-lite"/>
    </source>
</evidence>
<evidence type="ECO:0000259" key="2">
    <source>
        <dbReference type="Pfam" id="PF03432"/>
    </source>
</evidence>
<comment type="caution">
    <text evidence="3">The sequence shown here is derived from an EMBL/GenBank/DDBJ whole genome shotgun (WGS) entry which is preliminary data.</text>
</comment>
<protein>
    <recommendedName>
        <fullName evidence="2">MobA/VirD2-like nuclease domain-containing protein</fullName>
    </recommendedName>
</protein>
<proteinExistence type="predicted"/>
<gene>
    <name evidence="3" type="ORF">EZS27_025724</name>
</gene>
<dbReference type="InterPro" id="IPR005094">
    <property type="entry name" value="Endonuclease_MobA/VirD2"/>
</dbReference>
<reference evidence="3" key="1">
    <citation type="submission" date="2019-03" db="EMBL/GenBank/DDBJ databases">
        <title>Single cell metagenomics reveals metabolic interactions within the superorganism composed of flagellate Streblomastix strix and complex community of Bacteroidetes bacteria on its surface.</title>
        <authorList>
            <person name="Treitli S.C."/>
            <person name="Kolisko M."/>
            <person name="Husnik F."/>
            <person name="Keeling P."/>
            <person name="Hampl V."/>
        </authorList>
    </citation>
    <scope>NUCLEOTIDE SEQUENCE</scope>
    <source>
        <strain evidence="3">STM</strain>
    </source>
</reference>
<name>A0A5J4QT83_9ZZZZ</name>
<sequence length="307" mass="35429">MIAKIVKGKGFKGVVNYILDKAKQTELLAAEGVRLKSRESIIRSFVAQSGMNPKVSKPVCHISLDFSAQDKEKLSNAKMVQIAKEYMTKMGITDTQYIIGRHYDKEHPHIHIVFNRIDNNGKTITDKNDRYRSEKICKELTEKHGLYFAKGKENVKVHRLKEPDKTKYEIYDAIKAAISKCKNWKELDKELQRNGITTHFKYKGGTNEVQGIRFEKNGYPFNGSKIDRLFSFSKIDFQLKQNEKAQDVYIQQESKHFQNQSSVLENVGSVLGGLFDIQPSETDYDPDEAELLKQHRPKKKKKRGFHL</sequence>